<sequence length="1231" mass="138632">MTTKQLISPSQLPDYPQLKKLASALHRLDASHHGAAIMVGAGFSRSAAVHVGGSKRMPLWNQFTKRLVEKLYPGRDVSFVDPLRVAEEFRAYFGQSVLNDQIRFEIEDDAWKNGPLYQSLLSLPWTDVLTTNWDTLLERAAAELNSPYYTTVTKCTDLAWAPSPRIVKLHGTIGVTDKFIAAQEDYRRYPITFAPFVNLTRQVFIENELCLLGFSGDDPNFLAWAGWVRDHLADHARKIYLVGALDLPAARRTQLESMNVAPIDLGPLVTDVPDVDLKHEIATRLFLTALHDELKSHINPRDWRPTPTSEEATTSIEEIRLQHTPDRGAARLVAQLAQLKATRESYPGWLVCPPSIRWKLANQVTNPWPTKAMLDALKPEDRSRILYELCWRKTIAFEPMELWFAEMLESIADPAIPTSISVRQQLEIALALLNHCRWLSAHTEDERQAKDQITQKLIMTISSFGEYLPDSAAEVAYHQALVCRDKLDYAGLSELVEKVTGEDPVWKLRKAALLSELGRADEMSELVARAYGELLRSHRSDRRSIPILSRLVWAHWLLRFVQALKFAESKEELPSFVEQNYRHWKCDPWDYIDHIREKLQERFEKHIDQQVAIEPLFAQGHYRQVQSSGYIEGKSEELLLIDGLTRVVGIPLRLGSTPDVNLLSDDIKRVVLTGGTGDELIDGAWAIRAASTESSDSVKDYFTRVGVAKAKLDVVVFLAQRVRAAIEYWQTAQQQGTADQRHKSISMLRVLYEVLSRLVVRMPPEAATEIFIFTAASAQKPGLQHPWTSESFTHLAVNSLNSIPPDQRARLLPEALEFPLTCELAGERHHDWANPLMMINQLDERSTYPSLDARIAELIRRSGTSVGRLRLDPLLRLLRICAKPGFLTQAESANLAIALWGATPDFSSVPDTGLLPHTFLDLPSQDPSRVEELVRRDLFDMDPEVLGNTQREFRSFPSPEMQRAIDWCDGINGAALSKRHRLLPTPAQALKIFHAMTAWRPSAKQDRFFGGHQDRELTMAIGRALSNSVVPALRKPQRSRARFDALRKLYSEVDGAASVLPGFPAFVHLGMEVVTATSDILRNAIHGRDHVSSTYAAIAIERWAESTKPGSVPALDRLISSVLAIIESEMPTALHQLILLANKLAISNRLSDYQLLALKDRLPSVFESVAYEKIPPRAEVMVNASTIRSACVVLARTLLMHFRDETGLLEIINLASKDSLPEVRFAELEKI</sequence>
<reference evidence="1 2" key="1">
    <citation type="submission" date="2019-09" db="EMBL/GenBank/DDBJ databases">
        <title>Draft genome sequences of 48 bacterial type strains from the CCUG.</title>
        <authorList>
            <person name="Tunovic T."/>
            <person name="Pineiro-Iglesias B."/>
            <person name="Unosson C."/>
            <person name="Inganas E."/>
            <person name="Ohlen M."/>
            <person name="Cardew S."/>
            <person name="Jensie-Markopoulos S."/>
            <person name="Salva-Serra F."/>
            <person name="Jaen-Luchoro D."/>
            <person name="Karlsson R."/>
            <person name="Svensson-Stadler L."/>
            <person name="Chun J."/>
            <person name="Moore E."/>
        </authorList>
    </citation>
    <scope>NUCLEOTIDE SEQUENCE [LARGE SCALE GENOMIC DNA]</scope>
    <source>
        <strain evidence="1 2">CCUG 30977</strain>
    </source>
</reference>
<protein>
    <submittedName>
        <fullName evidence="1">SIR2 family protein</fullName>
    </submittedName>
</protein>
<dbReference type="AlphaFoldDB" id="A0A643FF89"/>
<evidence type="ECO:0000313" key="2">
    <source>
        <dbReference type="Proteomes" id="UP000430120"/>
    </source>
</evidence>
<gene>
    <name evidence="1" type="ORF">F7Q92_06180</name>
</gene>
<accession>A0A643FF89</accession>
<keyword evidence="2" id="KW-1185">Reference proteome</keyword>
<dbReference type="Proteomes" id="UP000430120">
    <property type="component" value="Unassembled WGS sequence"/>
</dbReference>
<dbReference type="Pfam" id="PF13289">
    <property type="entry name" value="SIR2_2"/>
    <property type="match status" value="1"/>
</dbReference>
<dbReference type="OrthoDB" id="7221817at2"/>
<organism evidence="1 2">
    <name type="scientific">Ideonella dechloratans</name>
    <dbReference type="NCBI Taxonomy" id="36863"/>
    <lineage>
        <taxon>Bacteria</taxon>
        <taxon>Pseudomonadati</taxon>
        <taxon>Pseudomonadota</taxon>
        <taxon>Betaproteobacteria</taxon>
        <taxon>Burkholderiales</taxon>
        <taxon>Sphaerotilaceae</taxon>
        <taxon>Ideonella</taxon>
    </lineage>
</organism>
<dbReference type="EMBL" id="VZPB01000010">
    <property type="protein sequence ID" value="KAB0583849.1"/>
    <property type="molecule type" value="Genomic_DNA"/>
</dbReference>
<proteinExistence type="predicted"/>
<dbReference type="RefSeq" id="WP_151123313.1">
    <property type="nucleotide sequence ID" value="NZ_CP088082.1"/>
</dbReference>
<evidence type="ECO:0000313" key="1">
    <source>
        <dbReference type="EMBL" id="KAB0583849.1"/>
    </source>
</evidence>
<comment type="caution">
    <text evidence="1">The sequence shown here is derived from an EMBL/GenBank/DDBJ whole genome shotgun (WGS) entry which is preliminary data.</text>
</comment>
<name>A0A643FF89_IDEDE</name>